<keyword evidence="3" id="KW-1185">Reference proteome</keyword>
<proteinExistence type="predicted"/>
<dbReference type="AlphaFoldDB" id="A0A423T1K7"/>
<feature type="transmembrane region" description="Helical" evidence="1">
    <location>
        <begin position="190"/>
        <end position="213"/>
    </location>
</feature>
<gene>
    <name evidence="2" type="ORF">C7M84_011355</name>
</gene>
<feature type="transmembrane region" description="Helical" evidence="1">
    <location>
        <begin position="273"/>
        <end position="293"/>
    </location>
</feature>
<sequence>MSRDSKIIVDALILDSRQTLKLHLPVPIPLFTSLPTPSTPLLHFHYFYLPLLPLATTSICFTSHYFYPLYFPLPTSLPFYLPLLHFPLLFYLPLLHFPLLLSPFASLPTTSISLCFTSHYFYLPLLPNFYFYLPLLHFPLLLSPFASLPTTSISLCFTSHYYLPCFTSHYFYLPFASLPTTSTSTSTLPFASLCFTSHYTLSPFASLPHYFYLPSLPLLYLPFLHFPHSTLLQLLLPPFASLPFFVFTSHYFYFTTTSTSLCFPCHYFYLPLLHFPLLPYNYFSLLLPFPLLLPPFFTSTTSTSLCFTFPLTFYLPLLPFPLLLSPFTSIPSTSTSLYFTYNLRDQPPRSGLCPAGRRVRRVSERGKNEIPQRV</sequence>
<keyword evidence="1" id="KW-1133">Transmembrane helix</keyword>
<evidence type="ECO:0000313" key="3">
    <source>
        <dbReference type="Proteomes" id="UP000283509"/>
    </source>
</evidence>
<feature type="transmembrane region" description="Helical" evidence="1">
    <location>
        <begin position="46"/>
        <end position="67"/>
    </location>
</feature>
<accession>A0A423T1K7</accession>
<keyword evidence="1" id="KW-0812">Transmembrane</keyword>
<feature type="transmembrane region" description="Helical" evidence="1">
    <location>
        <begin position="305"/>
        <end position="324"/>
    </location>
</feature>
<feature type="transmembrane region" description="Helical" evidence="1">
    <location>
        <begin position="160"/>
        <end position="178"/>
    </location>
</feature>
<reference evidence="2 3" key="1">
    <citation type="submission" date="2018-04" db="EMBL/GenBank/DDBJ databases">
        <authorList>
            <person name="Zhang X."/>
            <person name="Yuan J."/>
            <person name="Li F."/>
            <person name="Xiang J."/>
        </authorList>
    </citation>
    <scope>NUCLEOTIDE SEQUENCE [LARGE SCALE GENOMIC DNA]</scope>
    <source>
        <tissue evidence="2">Muscle</tissue>
    </source>
</reference>
<evidence type="ECO:0000256" key="1">
    <source>
        <dbReference type="SAM" id="Phobius"/>
    </source>
</evidence>
<keyword evidence="1" id="KW-0472">Membrane</keyword>
<feature type="transmembrane region" description="Helical" evidence="1">
    <location>
        <begin position="234"/>
        <end position="253"/>
    </location>
</feature>
<dbReference type="EMBL" id="QCYY01002437">
    <property type="protein sequence ID" value="ROT70374.1"/>
    <property type="molecule type" value="Genomic_DNA"/>
</dbReference>
<feature type="transmembrane region" description="Helical" evidence="1">
    <location>
        <begin position="129"/>
        <end position="148"/>
    </location>
</feature>
<evidence type="ECO:0000313" key="2">
    <source>
        <dbReference type="EMBL" id="ROT70374.1"/>
    </source>
</evidence>
<protein>
    <submittedName>
        <fullName evidence="2">Uncharacterized protein</fullName>
    </submittedName>
</protein>
<feature type="transmembrane region" description="Helical" evidence="1">
    <location>
        <begin position="79"/>
        <end position="97"/>
    </location>
</feature>
<dbReference type="Proteomes" id="UP000283509">
    <property type="component" value="Unassembled WGS sequence"/>
</dbReference>
<organism evidence="2 3">
    <name type="scientific">Penaeus vannamei</name>
    <name type="common">Whiteleg shrimp</name>
    <name type="synonym">Litopenaeus vannamei</name>
    <dbReference type="NCBI Taxonomy" id="6689"/>
    <lineage>
        <taxon>Eukaryota</taxon>
        <taxon>Metazoa</taxon>
        <taxon>Ecdysozoa</taxon>
        <taxon>Arthropoda</taxon>
        <taxon>Crustacea</taxon>
        <taxon>Multicrustacea</taxon>
        <taxon>Malacostraca</taxon>
        <taxon>Eumalacostraca</taxon>
        <taxon>Eucarida</taxon>
        <taxon>Decapoda</taxon>
        <taxon>Dendrobranchiata</taxon>
        <taxon>Penaeoidea</taxon>
        <taxon>Penaeidae</taxon>
        <taxon>Penaeus</taxon>
    </lineage>
</organism>
<comment type="caution">
    <text evidence="2">The sequence shown here is derived from an EMBL/GenBank/DDBJ whole genome shotgun (WGS) entry which is preliminary data.</text>
</comment>
<name>A0A423T1K7_PENVA</name>
<reference evidence="2 3" key="2">
    <citation type="submission" date="2019-01" db="EMBL/GenBank/DDBJ databases">
        <title>The decoding of complex shrimp genome reveals the adaptation for benthos swimmer, frequently molting mechanism and breeding impact on genome.</title>
        <authorList>
            <person name="Sun Y."/>
            <person name="Gao Y."/>
            <person name="Yu Y."/>
        </authorList>
    </citation>
    <scope>NUCLEOTIDE SEQUENCE [LARGE SCALE GENOMIC DNA]</scope>
    <source>
        <tissue evidence="2">Muscle</tissue>
    </source>
</reference>